<dbReference type="Proteomes" id="UP001055811">
    <property type="component" value="Linkage Group LG06"/>
</dbReference>
<protein>
    <submittedName>
        <fullName evidence="1">Uncharacterized protein</fullName>
    </submittedName>
</protein>
<reference evidence="1 2" key="2">
    <citation type="journal article" date="2022" name="Mol. Ecol. Resour.">
        <title>The genomes of chicory, endive, great burdock and yacon provide insights into Asteraceae paleo-polyploidization history and plant inulin production.</title>
        <authorList>
            <person name="Fan W."/>
            <person name="Wang S."/>
            <person name="Wang H."/>
            <person name="Wang A."/>
            <person name="Jiang F."/>
            <person name="Liu H."/>
            <person name="Zhao H."/>
            <person name="Xu D."/>
            <person name="Zhang Y."/>
        </authorList>
    </citation>
    <scope>NUCLEOTIDE SEQUENCE [LARGE SCALE GENOMIC DNA]</scope>
    <source>
        <strain evidence="2">cv. Punajuju</strain>
        <tissue evidence="1">Leaves</tissue>
    </source>
</reference>
<comment type="caution">
    <text evidence="1">The sequence shown here is derived from an EMBL/GenBank/DDBJ whole genome shotgun (WGS) entry which is preliminary data.</text>
</comment>
<evidence type="ECO:0000313" key="2">
    <source>
        <dbReference type="Proteomes" id="UP001055811"/>
    </source>
</evidence>
<sequence length="563" mass="63464">MVMVSSNSEWLRNDLTFVGMAHSMEHLVSLNPEMALGDDEAFSVKYIGGLRVCLTFRSQADANNFSSIYGDWFSEFSNDFSLLDHFDRVAWVKVIERHNRIEDVVTVVSEGRILKVGISEYEESWSPLRHLSKPVPLFNFDSDDGDVEEDGISDTMLRDEDSIDNDEDSVAVEDILEEGEIRDVEDEVVAESTMEDDRENSDCQSAGVPLPPTLGIGRVGETVINSSCCLGEVQPPFVFNAKSLDGTNDCHSHRHPEGVNFINGTNMSPRPLHSAFLGRNFTDSFIKRRKINNQLIDHIGENVPSCPVSPDNDFSPTVDPDKDKDFSLSLPPLPPSPQIDLNTSPRPSQKVVRAACASFHGFGAPDCILLNKLKHIKGEIRKWRTLKFPVESMEMKRLKEIRGEIDVRLENGSSKEEDSWVRADVSRKIEEMERLKLLDIKQKARINWIIDGDENSRFFHGIRAATGLSGTWKNIVGCKGDLIKSNIEFSEVISGSTDERVFDSMFVCDGDFRVSLLRSRIERASHMVCDGHFLWSKWVPFKVLCFVWRARIGRIPSAVALLH</sequence>
<name>A0ACB9BQW5_CICIN</name>
<evidence type="ECO:0000313" key="1">
    <source>
        <dbReference type="EMBL" id="KAI3724379.1"/>
    </source>
</evidence>
<gene>
    <name evidence="1" type="ORF">L2E82_36152</name>
</gene>
<organism evidence="1 2">
    <name type="scientific">Cichorium intybus</name>
    <name type="common">Chicory</name>
    <dbReference type="NCBI Taxonomy" id="13427"/>
    <lineage>
        <taxon>Eukaryota</taxon>
        <taxon>Viridiplantae</taxon>
        <taxon>Streptophyta</taxon>
        <taxon>Embryophyta</taxon>
        <taxon>Tracheophyta</taxon>
        <taxon>Spermatophyta</taxon>
        <taxon>Magnoliopsida</taxon>
        <taxon>eudicotyledons</taxon>
        <taxon>Gunneridae</taxon>
        <taxon>Pentapetalae</taxon>
        <taxon>asterids</taxon>
        <taxon>campanulids</taxon>
        <taxon>Asterales</taxon>
        <taxon>Asteraceae</taxon>
        <taxon>Cichorioideae</taxon>
        <taxon>Cichorieae</taxon>
        <taxon>Cichoriinae</taxon>
        <taxon>Cichorium</taxon>
    </lineage>
</organism>
<dbReference type="EMBL" id="CM042014">
    <property type="protein sequence ID" value="KAI3724379.1"/>
    <property type="molecule type" value="Genomic_DNA"/>
</dbReference>
<keyword evidence="2" id="KW-1185">Reference proteome</keyword>
<accession>A0ACB9BQW5</accession>
<reference evidence="2" key="1">
    <citation type="journal article" date="2022" name="Mol. Ecol. Resour.">
        <title>The genomes of chicory, endive, great burdock and yacon provide insights into Asteraceae palaeo-polyploidization history and plant inulin production.</title>
        <authorList>
            <person name="Fan W."/>
            <person name="Wang S."/>
            <person name="Wang H."/>
            <person name="Wang A."/>
            <person name="Jiang F."/>
            <person name="Liu H."/>
            <person name="Zhao H."/>
            <person name="Xu D."/>
            <person name="Zhang Y."/>
        </authorList>
    </citation>
    <scope>NUCLEOTIDE SEQUENCE [LARGE SCALE GENOMIC DNA]</scope>
    <source>
        <strain evidence="2">cv. Punajuju</strain>
    </source>
</reference>
<proteinExistence type="predicted"/>